<dbReference type="Proteomes" id="UP000198752">
    <property type="component" value="Unassembled WGS sequence"/>
</dbReference>
<feature type="transmembrane region" description="Helical" evidence="1">
    <location>
        <begin position="63"/>
        <end position="81"/>
    </location>
</feature>
<keyword evidence="1" id="KW-1133">Transmembrane helix</keyword>
<name>A0A1I2N6F4_9BACL</name>
<dbReference type="AlphaFoldDB" id="A0A1I2N6F4"/>
<dbReference type="STRING" id="269670.SAMN02982927_00272"/>
<organism evidence="2 3">
    <name type="scientific">Sporolactobacillus nakayamae</name>
    <dbReference type="NCBI Taxonomy" id="269670"/>
    <lineage>
        <taxon>Bacteria</taxon>
        <taxon>Bacillati</taxon>
        <taxon>Bacillota</taxon>
        <taxon>Bacilli</taxon>
        <taxon>Bacillales</taxon>
        <taxon>Sporolactobacillaceae</taxon>
        <taxon>Sporolactobacillus</taxon>
    </lineage>
</organism>
<dbReference type="RefSeq" id="WP_093669298.1">
    <property type="nucleotide sequence ID" value="NZ_FOOY01000003.1"/>
</dbReference>
<gene>
    <name evidence="2" type="ORF">SAMN02982927_00272</name>
</gene>
<keyword evidence="1" id="KW-0472">Membrane</keyword>
<accession>A0A1I2N6F4</accession>
<evidence type="ECO:0000313" key="2">
    <source>
        <dbReference type="EMBL" id="SFF98429.1"/>
    </source>
</evidence>
<sequence>MLNQSVYSQCRNLVNQPVEIRCNDGSVHRGVLTRVDERNAYLQPAGSDMSNNPGLFLWGGWGWGYPIALASIAAILALGFLW</sequence>
<dbReference type="OrthoDB" id="2991597at2"/>
<evidence type="ECO:0000313" key="3">
    <source>
        <dbReference type="Proteomes" id="UP000198752"/>
    </source>
</evidence>
<reference evidence="3" key="1">
    <citation type="submission" date="2016-10" db="EMBL/GenBank/DDBJ databases">
        <authorList>
            <person name="Varghese N."/>
            <person name="Submissions S."/>
        </authorList>
    </citation>
    <scope>NUCLEOTIDE SEQUENCE [LARGE SCALE GENOMIC DNA]</scope>
    <source>
        <strain evidence="3">ATCC 700379</strain>
    </source>
</reference>
<evidence type="ECO:0000256" key="1">
    <source>
        <dbReference type="SAM" id="Phobius"/>
    </source>
</evidence>
<evidence type="ECO:0008006" key="4">
    <source>
        <dbReference type="Google" id="ProtNLM"/>
    </source>
</evidence>
<protein>
    <recommendedName>
        <fullName evidence="4">LSM domain-containing protein</fullName>
    </recommendedName>
</protein>
<keyword evidence="1" id="KW-0812">Transmembrane</keyword>
<dbReference type="EMBL" id="FOOY01000003">
    <property type="protein sequence ID" value="SFF98429.1"/>
    <property type="molecule type" value="Genomic_DNA"/>
</dbReference>
<keyword evidence="3" id="KW-1185">Reference proteome</keyword>
<proteinExistence type="predicted"/>